<feature type="chain" id="PRO_5004313880" evidence="1">
    <location>
        <begin position="18"/>
        <end position="289"/>
    </location>
</feature>
<dbReference type="CDD" id="cd20235">
    <property type="entry name" value="PFM_spherulin-2a-like"/>
    <property type="match status" value="1"/>
</dbReference>
<organism evidence="2">
    <name type="scientific">Hyphantria cunea</name>
    <name type="common">Fall webworm moth</name>
    <name type="synonym">Phalaena cunea</name>
    <dbReference type="NCBI Taxonomy" id="39466"/>
    <lineage>
        <taxon>Eukaryota</taxon>
        <taxon>Metazoa</taxon>
        <taxon>Ecdysozoa</taxon>
        <taxon>Arthropoda</taxon>
        <taxon>Hexapoda</taxon>
        <taxon>Insecta</taxon>
        <taxon>Pterygota</taxon>
        <taxon>Neoptera</taxon>
        <taxon>Endopterygota</taxon>
        <taxon>Lepidoptera</taxon>
        <taxon>Glossata</taxon>
        <taxon>Ditrysia</taxon>
        <taxon>Noctuoidea</taxon>
        <taxon>Erebidae</taxon>
        <taxon>Arctiinae</taxon>
        <taxon>Hyphantria</taxon>
    </lineage>
</organism>
<keyword evidence="1" id="KW-0732">Signal</keyword>
<dbReference type="Gene3D" id="2.170.15.10">
    <property type="entry name" value="Proaerolysin, chain A, domain 3"/>
    <property type="match status" value="1"/>
</dbReference>
<dbReference type="AlphaFoldDB" id="Q8T5R1"/>
<reference evidence="2" key="1">
    <citation type="submission" date="2002-04" db="EMBL/GenBank/DDBJ databases">
        <title>Very similar yolk protein genes in Hyphantria cunea.</title>
        <authorList>
            <person name="Seo S.-J."/>
            <person name="Cheon H.-M."/>
        </authorList>
    </citation>
    <scope>NUCLEOTIDE SEQUENCE</scope>
</reference>
<dbReference type="EMBL" id="AF497848">
    <property type="protein sequence ID" value="AAM18115.1"/>
    <property type="molecule type" value="mRNA"/>
</dbReference>
<sequence>MLEKYLILILLPSVVYSAIKINIEPINNGTDASVKLYGEESIIVSDNDRKVFKLDDGTLKRASETYMGKRCGDVYVKPPTPWGDVYQQFDWEPVRKTIVPIQAKVIGINSKPVAFGHAEYVNRHESLNVTYSTSLTHEGETVSHTWSQGGEVGVGTEIKYEVNFGAGSAGGSTSLSYTASWGEDTMKSRTVTLGTTSTILVVVPPRTMVIASLLATEGTLDIEVKYRSTLDGRVFCNYPDKFNGHYFYGMPVRGLLSSIGESVVMESTEKISIGFYSTARLEVSKGQDI</sequence>
<accession>Q8T5R1</accession>
<proteinExistence type="evidence at transcript level"/>
<feature type="signal peptide" evidence="1">
    <location>
        <begin position="1"/>
        <end position="17"/>
    </location>
</feature>
<evidence type="ECO:0000256" key="1">
    <source>
        <dbReference type="SAM" id="SignalP"/>
    </source>
</evidence>
<evidence type="ECO:0000313" key="2">
    <source>
        <dbReference type="EMBL" id="AAM18115.1"/>
    </source>
</evidence>
<dbReference type="SUPFAM" id="SSF56973">
    <property type="entry name" value="Aerolisin/ETX pore-forming domain"/>
    <property type="match status" value="1"/>
</dbReference>
<name>Q8T5R1_HYPCU</name>
<protein>
    <submittedName>
        <fullName evidence="2">Yolk protein 2</fullName>
    </submittedName>
</protein>